<reference evidence="1" key="1">
    <citation type="submission" date="2013-07" db="EMBL/GenBank/DDBJ databases">
        <title>Sub-species coevolution in mutualistic symbiosis.</title>
        <authorList>
            <person name="Murfin K."/>
            <person name="Klassen J."/>
            <person name="Lee M."/>
            <person name="Forst S."/>
            <person name="Stock P."/>
            <person name="Goodrich-Blair H."/>
        </authorList>
    </citation>
    <scope>NUCLEOTIDE SEQUENCE [LARGE SCALE GENOMIC DNA]</scope>
    <source>
        <strain evidence="1">Puntauvense</strain>
    </source>
</reference>
<dbReference type="InterPro" id="IPR035232">
    <property type="entry name" value="DUF5347"/>
</dbReference>
<comment type="caution">
    <text evidence="1">The sequence shown here is derived from an EMBL/GenBank/DDBJ whole genome shotgun (WGS) entry which is preliminary data.</text>
</comment>
<dbReference type="HOGENOM" id="CLU_155841_0_0_6"/>
<dbReference type="EMBL" id="CBSW010000125">
    <property type="protein sequence ID" value="CDG96499.1"/>
    <property type="molecule type" value="Genomic_DNA"/>
</dbReference>
<dbReference type="AlphaFoldDB" id="A0A077NC05"/>
<dbReference type="RefSeq" id="WP_038216632.1">
    <property type="nucleotide sequence ID" value="NZ_CAWLWN010000187.1"/>
</dbReference>
<dbReference type="Pfam" id="PF17282">
    <property type="entry name" value="DUF5347"/>
    <property type="match status" value="1"/>
</dbReference>
<dbReference type="Proteomes" id="UP000028511">
    <property type="component" value="Unassembled WGS sequence"/>
</dbReference>
<evidence type="ECO:0000313" key="1">
    <source>
        <dbReference type="EMBL" id="CDG96499.1"/>
    </source>
</evidence>
<sequence length="113" mass="13051">MANTEPYRAVPLTLDEKIDGMYHTAQIKGAFFDSVSNSDKAISEFIKNMRDRTNNRKRNNKKLLHGLFHLAGLPKSRYESQYEDFTSDERRSLKEAMIQLQAAVSWMPKNIAI</sequence>
<name>A0A077NC05_XENBV</name>
<proteinExistence type="predicted"/>
<accession>A0A077NC05</accession>
<gene>
    <name evidence="1" type="ORF">XBP1_2100030</name>
</gene>
<organism evidence="1">
    <name type="scientific">Xenorhabdus bovienii str. puntauvense</name>
    <dbReference type="NCBI Taxonomy" id="1398201"/>
    <lineage>
        <taxon>Bacteria</taxon>
        <taxon>Pseudomonadati</taxon>
        <taxon>Pseudomonadota</taxon>
        <taxon>Gammaproteobacteria</taxon>
        <taxon>Enterobacterales</taxon>
        <taxon>Morganellaceae</taxon>
        <taxon>Xenorhabdus</taxon>
    </lineage>
</organism>
<protein>
    <submittedName>
        <fullName evidence="1">Phage-related protein</fullName>
    </submittedName>
</protein>